<organism evidence="1 2">
    <name type="scientific">Mycena alexandri</name>
    <dbReference type="NCBI Taxonomy" id="1745969"/>
    <lineage>
        <taxon>Eukaryota</taxon>
        <taxon>Fungi</taxon>
        <taxon>Dikarya</taxon>
        <taxon>Basidiomycota</taxon>
        <taxon>Agaricomycotina</taxon>
        <taxon>Agaricomycetes</taxon>
        <taxon>Agaricomycetidae</taxon>
        <taxon>Agaricales</taxon>
        <taxon>Marasmiineae</taxon>
        <taxon>Mycenaceae</taxon>
        <taxon>Mycena</taxon>
    </lineage>
</organism>
<evidence type="ECO:0000313" key="1">
    <source>
        <dbReference type="EMBL" id="KAJ7026775.1"/>
    </source>
</evidence>
<accession>A0AAD6SFY1</accession>
<comment type="caution">
    <text evidence="1">The sequence shown here is derived from an EMBL/GenBank/DDBJ whole genome shotgun (WGS) entry which is preliminary data.</text>
</comment>
<protein>
    <submittedName>
        <fullName evidence="1">Uncharacterized protein</fullName>
    </submittedName>
</protein>
<name>A0AAD6SFY1_9AGAR</name>
<keyword evidence="2" id="KW-1185">Reference proteome</keyword>
<sequence length="1894" mass="211587">MLTAAEFMQQLPKLIQELLATTALPARVPYPAIPDDDAGTPKFIDLQFSQTTASKSFVQRELGLTMAIAVGQPALPILIEALLHPSMAGKAKVVDACVKYASDEQLLAAYHRCSLSKAERQELLASLGVPPRAAPDVVEPELAVLERTLTSCAEYQREEAWNKTTLGSVWPAHHLHNPLYISQDSPLNLMDKLFELLAAFPPTRSGSQSKYKLPAPISRRFLSFLQTDLSRSLALVTRLCLGVDSDGKKHYLSFPESFAEGRYCRRFWHGLDLQTQRTHVEPFLANLLEFNNGGLLKSGQLDGLKLLQEVRWPVVHSIAMKAIALLKDSKVAKERANVISFILGALKTLHARLVPLAAADSTAKRNDQSAIENGTAQLIAHTIKHFLASLTATEKSDEEIVSTLQSMFVRHLLRAIDHYHTLARVLFESVRGVFAMQHVSAGVLQGLAPDFLDALTPLIRTVHTIPNYGITQPYSNLPSGDNDCVVQVVLSLWPPREHLSFYTNNVYPYLSATQKDHIWALLGDTAYFVGALDTKDSRHAALAALRSFPPSPSARHAIIQQALLSDRTDDIILLLYALCDISDPTARGALTKMTYTRLFDERLVVYRTLFAATRASKSVGEFVTTMKFFVPRIKNEIPPDAGQLPYLLSVPAIIDLLRRASDEEAAEIAAIYVAWENQVNEAVSPIPAISLHILNVVNYCLAIFAGDPSGVFFQMALQILWARCLNEHGLSKARVQFVTRATHWHATDLRDDADELAFRTFLTTVDQATDYGFWRIQDEAAYVEFMYRQNQKVYEPVVFDEVNPSYRAFVQAMLGCLGTRWDRVPRICEYVEQQMGVIRGAEGTGDSPAEWDKNPVSDAVVFVLGLQGLYRVTTDKSPLPWWAEFRDLRLLSTCAAQEVDLRWSECRDEHGVMDSAKLDALVELLLRIDDTAVYVHFVSQHLINVRQDLLLDRFITTGKYGVFNAAPADYAEGDTIEPASWDFRSAARFAPHQCEVFAEMFLSVIRSNERFSCSLPRLDEPAAGIQFLLAPAILAGELARTAVHSVKRSLEHVPLASVPSFLEPPTAKPLKIGVFKELVRIITTYIELPEMQDLVKRLWDRPLHQDVRIALLQSILPALDSAHQDLAWYIVDKAVASVNTLQADNTLFVLLAVVAEVPTPSVDDVLRTYFPRSPVLSDMATVTIPKAHCARYVETVLWPLTQIRLNADLAESIKADRKKSAELVERIPFIRSSAYIACFESFLDPNNAASFAERAAKDYRELVDVGLQSYKPNNDFGSLPEEQSHLYLTECIGRCVAQDQQCWRFLLEIIGFLASRVAHFQRDATPQGHRSIRQLHALRLTDNFLFNETEFLCLKVTHDRMELLQPLADHGVEDFFATMIYKRQFNIFRKHVARVSKNGTGEDILPEARALLAENNKLTHSCHHTFGKGIDNLTDLLSVVPQGSIPILRREILAGDHGVADAPWVNYIQLETLEVAYSCTSSYAEELGAFHSHVAAQQPAFYQQSYAAFEFIMKRALKDSLVKGSQLGFREAFRLLLEPLIERHRESNSEEERDMIIGLLKPYPYDFFTLAPECAQGLIQNALMRVRPGKPESLARARELLALLFRRVTWAGQELASFPASFFLEKIYSGNFLSLALDQTTHLADSTLSFPYFFGSDDPSGGDIEDRSAKSTVAAVQTLYDGWKARHASSFIQKTGDKTATYSSSTALVVVLDTYKTSPKLILANPGLFFSCLCLSLSDADLHSHSTQLFSSLRAVLTPVNTHQKRSDWVPPAELTLSFAHKMLVELPDEVSDAVVGPFNVGVTESKQEAVNLLIWWTETFLSNDGRYAELVDAEGRERLLSRYEELRVLAVGDGDAVVRVTALETLRKASDFVGKRKALGTAADEPSKKKTRT</sequence>
<evidence type="ECO:0000313" key="2">
    <source>
        <dbReference type="Proteomes" id="UP001218188"/>
    </source>
</evidence>
<reference evidence="1" key="1">
    <citation type="submission" date="2023-03" db="EMBL/GenBank/DDBJ databases">
        <title>Massive genome expansion in bonnet fungi (Mycena s.s.) driven by repeated elements and novel gene families across ecological guilds.</title>
        <authorList>
            <consortium name="Lawrence Berkeley National Laboratory"/>
            <person name="Harder C.B."/>
            <person name="Miyauchi S."/>
            <person name="Viragh M."/>
            <person name="Kuo A."/>
            <person name="Thoen E."/>
            <person name="Andreopoulos B."/>
            <person name="Lu D."/>
            <person name="Skrede I."/>
            <person name="Drula E."/>
            <person name="Henrissat B."/>
            <person name="Morin E."/>
            <person name="Kohler A."/>
            <person name="Barry K."/>
            <person name="LaButti K."/>
            <person name="Morin E."/>
            <person name="Salamov A."/>
            <person name="Lipzen A."/>
            <person name="Mereny Z."/>
            <person name="Hegedus B."/>
            <person name="Baldrian P."/>
            <person name="Stursova M."/>
            <person name="Weitz H."/>
            <person name="Taylor A."/>
            <person name="Grigoriev I.V."/>
            <person name="Nagy L.G."/>
            <person name="Martin F."/>
            <person name="Kauserud H."/>
        </authorList>
    </citation>
    <scope>NUCLEOTIDE SEQUENCE</scope>
    <source>
        <strain evidence="1">CBHHK200</strain>
    </source>
</reference>
<proteinExistence type="predicted"/>
<dbReference type="EMBL" id="JARJCM010000133">
    <property type="protein sequence ID" value="KAJ7026775.1"/>
    <property type="molecule type" value="Genomic_DNA"/>
</dbReference>
<dbReference type="Proteomes" id="UP001218188">
    <property type="component" value="Unassembled WGS sequence"/>
</dbReference>
<gene>
    <name evidence="1" type="ORF">C8F04DRAFT_1124222</name>
</gene>